<dbReference type="HOGENOM" id="CLU_753884_0_0_11"/>
<dbReference type="PROSITE" id="PS51762">
    <property type="entry name" value="GH16_2"/>
    <property type="match status" value="1"/>
</dbReference>
<evidence type="ECO:0000313" key="4">
    <source>
        <dbReference type="Proteomes" id="UP000002484"/>
    </source>
</evidence>
<dbReference type="Pfam" id="PF00722">
    <property type="entry name" value="Glyco_hydro_16"/>
    <property type="match status" value="1"/>
</dbReference>
<protein>
    <submittedName>
        <fullName evidence="3">Glycoside hydrolase family 16</fullName>
    </submittedName>
</protein>
<keyword evidence="3" id="KW-0378">Hydrolase</keyword>
<gene>
    <name evidence="3" type="ordered locus">FraEuI1c_0690</name>
</gene>
<feature type="domain" description="GH16" evidence="2">
    <location>
        <begin position="141"/>
        <end position="364"/>
    </location>
</feature>
<dbReference type="Proteomes" id="UP000002484">
    <property type="component" value="Chromosome"/>
</dbReference>
<accession>E3ITL1</accession>
<dbReference type="InterPro" id="IPR013320">
    <property type="entry name" value="ConA-like_dom_sf"/>
</dbReference>
<name>E3ITL1_PSEI1</name>
<dbReference type="CAZy" id="GH16">
    <property type="family name" value="Glycoside Hydrolase Family 16"/>
</dbReference>
<feature type="region of interest" description="Disordered" evidence="1">
    <location>
        <begin position="1"/>
        <end position="35"/>
    </location>
</feature>
<dbReference type="STRING" id="298654.FraEuI1c_0690"/>
<dbReference type="InterPro" id="IPR000757">
    <property type="entry name" value="Beta-glucanase-like"/>
</dbReference>
<dbReference type="GO" id="GO:0005975">
    <property type="term" value="P:carbohydrate metabolic process"/>
    <property type="evidence" value="ECO:0007669"/>
    <property type="project" value="InterPro"/>
</dbReference>
<dbReference type="PANTHER" id="PTHR10963">
    <property type="entry name" value="GLYCOSYL HYDROLASE-RELATED"/>
    <property type="match status" value="1"/>
</dbReference>
<dbReference type="eggNOG" id="COG2273">
    <property type="taxonomic scope" value="Bacteria"/>
</dbReference>
<evidence type="ECO:0000313" key="3">
    <source>
        <dbReference type="EMBL" id="ADP78768.1"/>
    </source>
</evidence>
<evidence type="ECO:0000259" key="2">
    <source>
        <dbReference type="PROSITE" id="PS51762"/>
    </source>
</evidence>
<proteinExistence type="predicted"/>
<dbReference type="SUPFAM" id="SSF49899">
    <property type="entry name" value="Concanavalin A-like lectins/glucanases"/>
    <property type="match status" value="1"/>
</dbReference>
<organism evidence="3 4">
    <name type="scientific">Pseudofrankia inefficax (strain DSM 45817 / CECT 9037 / DDB 130130 / EuI1c)</name>
    <name type="common">Frankia inefficax</name>
    <dbReference type="NCBI Taxonomy" id="298654"/>
    <lineage>
        <taxon>Bacteria</taxon>
        <taxon>Bacillati</taxon>
        <taxon>Actinomycetota</taxon>
        <taxon>Actinomycetes</taxon>
        <taxon>Frankiales</taxon>
        <taxon>Frankiaceae</taxon>
        <taxon>Pseudofrankia</taxon>
    </lineage>
</organism>
<dbReference type="EMBL" id="CP002299">
    <property type="protein sequence ID" value="ADP78768.1"/>
    <property type="molecule type" value="Genomic_DNA"/>
</dbReference>
<reference evidence="3 4" key="1">
    <citation type="submission" date="2010-10" db="EMBL/GenBank/DDBJ databases">
        <title>Complete sequence of Frankia sp. EuI1c.</title>
        <authorList>
            <consortium name="US DOE Joint Genome Institute"/>
            <person name="Lucas S."/>
            <person name="Copeland A."/>
            <person name="Lapidus A."/>
            <person name="Cheng J.-F."/>
            <person name="Bruce D."/>
            <person name="Goodwin L."/>
            <person name="Pitluck S."/>
            <person name="Chertkov O."/>
            <person name="Detter J.C."/>
            <person name="Han C."/>
            <person name="Tapia R."/>
            <person name="Land M."/>
            <person name="Hauser L."/>
            <person name="Jeffries C."/>
            <person name="Kyrpides N."/>
            <person name="Ivanova N."/>
            <person name="Mikhailova N."/>
            <person name="Beauchemin N."/>
            <person name="Sen A."/>
            <person name="Sur S.A."/>
            <person name="Gtari M."/>
            <person name="Wall L."/>
            <person name="Tisa L."/>
            <person name="Woyke T."/>
        </authorList>
    </citation>
    <scope>NUCLEOTIDE SEQUENCE [LARGE SCALE GENOMIC DNA]</scope>
    <source>
        <strain evidence="4">DSM 45817 / CECT 9037 / EuI1c</strain>
    </source>
</reference>
<keyword evidence="4" id="KW-1185">Reference proteome</keyword>
<evidence type="ECO:0000256" key="1">
    <source>
        <dbReference type="SAM" id="MobiDB-lite"/>
    </source>
</evidence>
<dbReference type="GO" id="GO:0004553">
    <property type="term" value="F:hydrolase activity, hydrolyzing O-glycosyl compounds"/>
    <property type="evidence" value="ECO:0007669"/>
    <property type="project" value="InterPro"/>
</dbReference>
<dbReference type="PANTHER" id="PTHR10963:SF60">
    <property type="entry name" value="GRAM-NEGATIVE BACTERIA-BINDING PROTEIN 1-RELATED"/>
    <property type="match status" value="1"/>
</dbReference>
<dbReference type="KEGG" id="fri:FraEuI1c_0690"/>
<feature type="region of interest" description="Disordered" evidence="1">
    <location>
        <begin position="58"/>
        <end position="86"/>
    </location>
</feature>
<dbReference type="InParanoid" id="E3ITL1"/>
<dbReference type="AlphaFoldDB" id="E3ITL1"/>
<dbReference type="CDD" id="cd00413">
    <property type="entry name" value="Glyco_hydrolase_16"/>
    <property type="match status" value="1"/>
</dbReference>
<sequence>MPQTGAGDRKRYSDHMMPVCVRGGGTRVSSRRRDRRRATVLTTIAVCVGLLGCSQASQKPSASQTLGGDHGLATTETAPGETSSATVVLSSSASASASGAQPVVSATPSPVALAAAPAPAASRVPAPASRPAAAAAPAGSADGWGSPAQVETFDGTALTASHWYIYDSPDARAYPREASRSVVSGGQLRLTGGVDSAGRDVSGGVASTFNQLYGRWEATFRVDQGKGYSAVVLLWPRSENWPTDGEIDAIEVWDGGRQSGGVNIHNGSANHVVGGGISADFTQWHTIAVEWLPQRITVLLDGTPRYTLNRPASGFDPIPSTSPMHLALQLDKGCVATLPCRDASTPQWVTMYVDQVRIWTAPPALLG</sequence>
<dbReference type="InterPro" id="IPR050546">
    <property type="entry name" value="Glycosyl_Hydrlase_16"/>
</dbReference>
<dbReference type="Gene3D" id="2.60.120.200">
    <property type="match status" value="1"/>
</dbReference>